<keyword evidence="5 14" id="KW-0479">Metal-binding</keyword>
<dbReference type="AlphaFoldDB" id="A0A0G1GZE1"/>
<dbReference type="InterPro" id="IPR005936">
    <property type="entry name" value="FtsH"/>
</dbReference>
<evidence type="ECO:0000313" key="18">
    <source>
        <dbReference type="Proteomes" id="UP000034097"/>
    </source>
</evidence>
<dbReference type="Pfam" id="PF01434">
    <property type="entry name" value="Peptidase_M41"/>
    <property type="match status" value="1"/>
</dbReference>
<reference evidence="17 18" key="1">
    <citation type="journal article" date="2015" name="Nature">
        <title>rRNA introns, odd ribosomes, and small enigmatic genomes across a large radiation of phyla.</title>
        <authorList>
            <person name="Brown C.T."/>
            <person name="Hug L.A."/>
            <person name="Thomas B.C."/>
            <person name="Sharon I."/>
            <person name="Castelle C.J."/>
            <person name="Singh A."/>
            <person name="Wilkins M.J."/>
            <person name="Williams K.H."/>
            <person name="Banfield J.F."/>
        </authorList>
    </citation>
    <scope>NUCLEOTIDE SEQUENCE [LARGE SCALE GENOMIC DNA]</scope>
</reference>
<dbReference type="CDD" id="cd19501">
    <property type="entry name" value="RecA-like_FtsH"/>
    <property type="match status" value="1"/>
</dbReference>
<comment type="similarity">
    <text evidence="2 14">In the C-terminal section; belongs to the peptidase M41 family.</text>
</comment>
<keyword evidence="9 14" id="KW-0067">ATP-binding</keyword>
<dbReference type="FunFam" id="1.20.58.760:FF:000001">
    <property type="entry name" value="ATP-dependent zinc metalloprotease FtsH"/>
    <property type="match status" value="1"/>
</dbReference>
<dbReference type="InterPro" id="IPR027417">
    <property type="entry name" value="P-loop_NTPase"/>
</dbReference>
<comment type="similarity">
    <text evidence="13 14">In the central section; belongs to the AAA ATPase family.</text>
</comment>
<dbReference type="SMART" id="SM00382">
    <property type="entry name" value="AAA"/>
    <property type="match status" value="1"/>
</dbReference>
<organism evidence="17 18">
    <name type="scientific">Candidatus Collierbacteria bacterium GW2011_GWF1_44_12</name>
    <dbReference type="NCBI Taxonomy" id="1618402"/>
    <lineage>
        <taxon>Bacteria</taxon>
        <taxon>Candidatus Collieribacteriota</taxon>
    </lineage>
</organism>
<feature type="binding site" evidence="14">
    <location>
        <position position="523"/>
    </location>
    <ligand>
        <name>Zn(2+)</name>
        <dbReference type="ChEBI" id="CHEBI:29105"/>
        <note>catalytic</note>
    </ligand>
</feature>
<comment type="caution">
    <text evidence="17">The sequence shown here is derived from an EMBL/GenBank/DDBJ whole genome shotgun (WGS) entry which is preliminary data.</text>
</comment>
<feature type="transmembrane region" description="Helical" evidence="14">
    <location>
        <begin position="133"/>
        <end position="154"/>
    </location>
</feature>
<dbReference type="InterPro" id="IPR003960">
    <property type="entry name" value="ATPase_AAA_CS"/>
</dbReference>
<dbReference type="HAMAP" id="MF_01458">
    <property type="entry name" value="FtsH"/>
    <property type="match status" value="1"/>
</dbReference>
<keyword evidence="7 14" id="KW-0378">Hydrolase</keyword>
<dbReference type="Pfam" id="PF17862">
    <property type="entry name" value="AAA_lid_3"/>
    <property type="match status" value="1"/>
</dbReference>
<comment type="subcellular location">
    <subcellularLocation>
        <location evidence="14">Cell membrane</location>
        <topology evidence="14">Multi-pass membrane protein</topology>
        <orientation evidence="14">Cytoplasmic side</orientation>
    </subcellularLocation>
    <subcellularLocation>
        <location evidence="1">Membrane</location>
    </subcellularLocation>
</comment>
<protein>
    <recommendedName>
        <fullName evidence="14">ATP-dependent zinc metalloprotease FtsH</fullName>
        <ecNumber evidence="14">3.4.24.-</ecNumber>
    </recommendedName>
</protein>
<evidence type="ECO:0000256" key="8">
    <source>
        <dbReference type="ARBA" id="ARBA00022833"/>
    </source>
</evidence>
<keyword evidence="3 14" id="KW-0645">Protease</keyword>
<dbReference type="GO" id="GO:0006508">
    <property type="term" value="P:proteolysis"/>
    <property type="evidence" value="ECO:0007669"/>
    <property type="project" value="UniProtKB-KW"/>
</dbReference>
<comment type="caution">
    <text evidence="14">Lacks conserved residue(s) required for the propagation of feature annotation.</text>
</comment>
<dbReference type="GO" id="GO:0004222">
    <property type="term" value="F:metalloendopeptidase activity"/>
    <property type="evidence" value="ECO:0007669"/>
    <property type="project" value="InterPro"/>
</dbReference>
<gene>
    <name evidence="14" type="primary">ftsH</name>
    <name evidence="17" type="ORF">UW26_C0001G0030</name>
</gene>
<keyword evidence="10 14" id="KW-1133">Transmembrane helix</keyword>
<keyword evidence="6 14" id="KW-0547">Nucleotide-binding</keyword>
<evidence type="ECO:0000256" key="13">
    <source>
        <dbReference type="ARBA" id="ARBA00061570"/>
    </source>
</evidence>
<dbReference type="SUPFAM" id="SSF140990">
    <property type="entry name" value="FtsH protease domain-like"/>
    <property type="match status" value="1"/>
</dbReference>
<dbReference type="PANTHER" id="PTHR23076:SF97">
    <property type="entry name" value="ATP-DEPENDENT ZINC METALLOPROTEASE YME1L1"/>
    <property type="match status" value="1"/>
</dbReference>
<dbReference type="InterPro" id="IPR003959">
    <property type="entry name" value="ATPase_AAA_core"/>
</dbReference>
<feature type="binding site" evidence="14">
    <location>
        <position position="451"/>
    </location>
    <ligand>
        <name>Zn(2+)</name>
        <dbReference type="ChEBI" id="CHEBI:29105"/>
        <note>catalytic</note>
    </ligand>
</feature>
<dbReference type="SUPFAM" id="SSF52540">
    <property type="entry name" value="P-loop containing nucleoside triphosphate hydrolases"/>
    <property type="match status" value="1"/>
</dbReference>
<dbReference type="GO" id="GO:0005886">
    <property type="term" value="C:plasma membrane"/>
    <property type="evidence" value="ECO:0007669"/>
    <property type="project" value="UniProtKB-SubCell"/>
</dbReference>
<dbReference type="PANTHER" id="PTHR23076">
    <property type="entry name" value="METALLOPROTEASE M41 FTSH"/>
    <property type="match status" value="1"/>
</dbReference>
<accession>A0A0G1GZE1</accession>
<evidence type="ECO:0000256" key="1">
    <source>
        <dbReference type="ARBA" id="ARBA00004370"/>
    </source>
</evidence>
<feature type="transmembrane region" description="Helical" evidence="14">
    <location>
        <begin position="30"/>
        <end position="51"/>
    </location>
</feature>
<dbReference type="FunFam" id="1.10.8.60:FF:000001">
    <property type="entry name" value="ATP-dependent zinc metalloprotease FtsH"/>
    <property type="match status" value="1"/>
</dbReference>
<name>A0A0G1GZE1_9BACT</name>
<dbReference type="GO" id="GO:0016887">
    <property type="term" value="F:ATP hydrolysis activity"/>
    <property type="evidence" value="ECO:0007669"/>
    <property type="project" value="UniProtKB-UniRule"/>
</dbReference>
<dbReference type="PATRIC" id="fig|1618402.3.peg.31"/>
<evidence type="ECO:0000256" key="11">
    <source>
        <dbReference type="ARBA" id="ARBA00023049"/>
    </source>
</evidence>
<dbReference type="Gene3D" id="1.10.8.60">
    <property type="match status" value="1"/>
</dbReference>
<dbReference type="NCBIfam" id="TIGR01241">
    <property type="entry name" value="FtsH_fam"/>
    <property type="match status" value="1"/>
</dbReference>
<dbReference type="EMBL" id="LCHQ01000001">
    <property type="protein sequence ID" value="KKT39543.1"/>
    <property type="molecule type" value="Genomic_DNA"/>
</dbReference>
<keyword evidence="4 14" id="KW-0812">Transmembrane</keyword>
<comment type="subunit">
    <text evidence="14">Homohexamer.</text>
</comment>
<dbReference type="Gene3D" id="3.40.50.300">
    <property type="entry name" value="P-loop containing nucleotide triphosphate hydrolases"/>
    <property type="match status" value="1"/>
</dbReference>
<dbReference type="InterPro" id="IPR037219">
    <property type="entry name" value="Peptidase_M41-like"/>
</dbReference>
<proteinExistence type="inferred from homology"/>
<comment type="similarity">
    <text evidence="15">Belongs to the AAA ATPase family.</text>
</comment>
<dbReference type="InterPro" id="IPR000642">
    <property type="entry name" value="Peptidase_M41"/>
</dbReference>
<evidence type="ECO:0000256" key="6">
    <source>
        <dbReference type="ARBA" id="ARBA00022741"/>
    </source>
</evidence>
<feature type="binding site" evidence="14">
    <location>
        <position position="447"/>
    </location>
    <ligand>
        <name>Zn(2+)</name>
        <dbReference type="ChEBI" id="CHEBI:29105"/>
        <note>catalytic</note>
    </ligand>
</feature>
<dbReference type="GO" id="GO:0005524">
    <property type="term" value="F:ATP binding"/>
    <property type="evidence" value="ECO:0007669"/>
    <property type="project" value="UniProtKB-UniRule"/>
</dbReference>
<keyword evidence="11 14" id="KW-0482">Metalloprotease</keyword>
<evidence type="ECO:0000256" key="5">
    <source>
        <dbReference type="ARBA" id="ARBA00022723"/>
    </source>
</evidence>
<feature type="active site" evidence="14">
    <location>
        <position position="448"/>
    </location>
</feature>
<dbReference type="InterPro" id="IPR041569">
    <property type="entry name" value="AAA_lid_3"/>
</dbReference>
<dbReference type="InterPro" id="IPR003593">
    <property type="entry name" value="AAA+_ATPase"/>
</dbReference>
<feature type="domain" description="AAA+ ATPase" evidence="16">
    <location>
        <begin position="217"/>
        <end position="357"/>
    </location>
</feature>
<keyword evidence="14" id="KW-1003">Cell membrane</keyword>
<comment type="function">
    <text evidence="14">Acts as a processive, ATP-dependent zinc metallopeptidase for both cytoplasmic and membrane proteins. Plays a role in the quality control of integral membrane proteins.</text>
</comment>
<dbReference type="GO" id="GO:0008270">
    <property type="term" value="F:zinc ion binding"/>
    <property type="evidence" value="ECO:0007669"/>
    <property type="project" value="UniProtKB-UniRule"/>
</dbReference>
<evidence type="ECO:0000259" key="16">
    <source>
        <dbReference type="SMART" id="SM00382"/>
    </source>
</evidence>
<dbReference type="GO" id="GO:0004176">
    <property type="term" value="F:ATP-dependent peptidase activity"/>
    <property type="evidence" value="ECO:0007669"/>
    <property type="project" value="InterPro"/>
</dbReference>
<dbReference type="PROSITE" id="PS00674">
    <property type="entry name" value="AAA"/>
    <property type="match status" value="1"/>
</dbReference>
<comment type="cofactor">
    <cofactor evidence="14">
        <name>Zn(2+)</name>
        <dbReference type="ChEBI" id="CHEBI:29105"/>
    </cofactor>
    <text evidence="14">Binds 1 zinc ion per subunit.</text>
</comment>
<dbReference type="Proteomes" id="UP000034097">
    <property type="component" value="Unassembled WGS sequence"/>
</dbReference>
<dbReference type="Pfam" id="PF00004">
    <property type="entry name" value="AAA"/>
    <property type="match status" value="1"/>
</dbReference>
<evidence type="ECO:0000256" key="12">
    <source>
        <dbReference type="ARBA" id="ARBA00023136"/>
    </source>
</evidence>
<sequence length="639" mass="69984">MNTEKTSDPIKKGGVERKIELRFNMNFRRVIVWILILFLFLPSLISLLASATGTMIELPLSTAISEIKSGLVESVKVTGDELILLYPKDENGVQRLGVSRKEEGSSFMEALQRAGVDESKIRVEVVSQSISKAFWAIISIALPIVGFGVLMYFLMRRQGGGADVFGIGKSRARLFAKGKQSVKFTDVAGVDEAKKELEEVVDFLKNPKKYKDLGARTPKGVLLTGPSGVGKTLLARAVAGEAGVPFFSMAGSEFMEMLVGVGASRVRDLFDTAKKASPSIIFIDEIDAIGRTRGAGGGMSGHDEREQTLNQILVEMDGFTPSDNVIVVAATNRPDVLDAALLRPGRFDRKVNLDLPDIAGRKAIIEIHRKGKPFMKEVSWDRVSERTVGFSGADLENMLNEAAILAAREARKEIGMKDIEEAALKVEIGPEKKRLQSTRERKMTAYHEAGHAVVGHLLPGNDPVRRVSIVSRGLALGFTLSRPKTDKYQTTKTELIDRLAMMLGGRAAEKVVYDELTAGAANDIENATRLARRMVVDFGMSDIGPLALGQSTELGIWGMSYGDQVRVSEDMQAKIDTEVKKLVDAAYITAETVLKKQRKTLDKVVEQLMKVETLEQDSFEKIMGSPKASLDEDEKTSTD</sequence>
<evidence type="ECO:0000256" key="9">
    <source>
        <dbReference type="ARBA" id="ARBA00022840"/>
    </source>
</evidence>
<dbReference type="FunFam" id="3.40.50.300:FF:000001">
    <property type="entry name" value="ATP-dependent zinc metalloprotease FtsH"/>
    <property type="match status" value="1"/>
</dbReference>
<evidence type="ECO:0000256" key="4">
    <source>
        <dbReference type="ARBA" id="ARBA00022692"/>
    </source>
</evidence>
<dbReference type="Gene3D" id="1.20.58.760">
    <property type="entry name" value="Peptidase M41"/>
    <property type="match status" value="1"/>
</dbReference>
<dbReference type="GO" id="GO:0030163">
    <property type="term" value="P:protein catabolic process"/>
    <property type="evidence" value="ECO:0007669"/>
    <property type="project" value="UniProtKB-UniRule"/>
</dbReference>
<evidence type="ECO:0000256" key="2">
    <source>
        <dbReference type="ARBA" id="ARBA00010044"/>
    </source>
</evidence>
<evidence type="ECO:0000256" key="7">
    <source>
        <dbReference type="ARBA" id="ARBA00022801"/>
    </source>
</evidence>
<dbReference type="EC" id="3.4.24.-" evidence="14"/>
<evidence type="ECO:0000256" key="15">
    <source>
        <dbReference type="RuleBase" id="RU003651"/>
    </source>
</evidence>
<evidence type="ECO:0000256" key="3">
    <source>
        <dbReference type="ARBA" id="ARBA00022670"/>
    </source>
</evidence>
<keyword evidence="12 14" id="KW-0472">Membrane</keyword>
<keyword evidence="8 14" id="KW-0862">Zinc</keyword>
<evidence type="ECO:0000313" key="17">
    <source>
        <dbReference type="EMBL" id="KKT39543.1"/>
    </source>
</evidence>
<evidence type="ECO:0000256" key="10">
    <source>
        <dbReference type="ARBA" id="ARBA00022989"/>
    </source>
</evidence>
<evidence type="ECO:0000256" key="14">
    <source>
        <dbReference type="HAMAP-Rule" id="MF_01458"/>
    </source>
</evidence>